<proteinExistence type="predicted"/>
<dbReference type="Proteomes" id="UP000228952">
    <property type="component" value="Unassembled WGS sequence"/>
</dbReference>
<reference evidence="2" key="1">
    <citation type="submission" date="2017-09" db="EMBL/GenBank/DDBJ databases">
        <title>Depth-based differentiation of microbial function through sediment-hosted aquifers and enrichment of novel symbionts in the deep terrestrial subsurface.</title>
        <authorList>
            <person name="Probst A.J."/>
            <person name="Ladd B."/>
            <person name="Jarett J.K."/>
            <person name="Geller-Mcgrath D.E."/>
            <person name="Sieber C.M.K."/>
            <person name="Emerson J.B."/>
            <person name="Anantharaman K."/>
            <person name="Thomas B.C."/>
            <person name="Malmstrom R."/>
            <person name="Stieglmeier M."/>
            <person name="Klingl A."/>
            <person name="Woyke T."/>
            <person name="Ryan C.M."/>
            <person name="Banfield J.F."/>
        </authorList>
    </citation>
    <scope>NUCLEOTIDE SEQUENCE [LARGE SCALE GENOMIC DNA]</scope>
</reference>
<organism evidence="1 2">
    <name type="scientific">Candidatus Dojkabacteria bacterium CG_4_10_14_0_2_um_filter_Dojkabacteria_WS6_41_15</name>
    <dbReference type="NCBI Taxonomy" id="2014249"/>
    <lineage>
        <taxon>Bacteria</taxon>
        <taxon>Candidatus Dojkabacteria</taxon>
    </lineage>
</organism>
<protein>
    <recommendedName>
        <fullName evidence="3">Aspartate racemase</fullName>
    </recommendedName>
</protein>
<dbReference type="Pfam" id="PF01177">
    <property type="entry name" value="Asp_Glu_race"/>
    <property type="match status" value="1"/>
</dbReference>
<dbReference type="EMBL" id="PFQB01000099">
    <property type="protein sequence ID" value="PJA12908.1"/>
    <property type="molecule type" value="Genomic_DNA"/>
</dbReference>
<dbReference type="GO" id="GO:0047661">
    <property type="term" value="F:amino-acid racemase activity"/>
    <property type="evidence" value="ECO:0007669"/>
    <property type="project" value="InterPro"/>
</dbReference>
<evidence type="ECO:0008006" key="3">
    <source>
        <dbReference type="Google" id="ProtNLM"/>
    </source>
</evidence>
<name>A0A2M7W197_9BACT</name>
<dbReference type="InterPro" id="IPR015942">
    <property type="entry name" value="Asp/Glu/hydantoin_racemase"/>
</dbReference>
<evidence type="ECO:0000313" key="1">
    <source>
        <dbReference type="EMBL" id="PJA12908.1"/>
    </source>
</evidence>
<dbReference type="SUPFAM" id="SSF53681">
    <property type="entry name" value="Aspartate/glutamate racemase"/>
    <property type="match status" value="1"/>
</dbReference>
<dbReference type="Gene3D" id="3.40.50.1860">
    <property type="match status" value="1"/>
</dbReference>
<gene>
    <name evidence="1" type="ORF">COX64_03890</name>
</gene>
<evidence type="ECO:0000313" key="2">
    <source>
        <dbReference type="Proteomes" id="UP000228952"/>
    </source>
</evidence>
<dbReference type="AlphaFoldDB" id="A0A2M7W197"/>
<accession>A0A2M7W197</accession>
<comment type="caution">
    <text evidence="1">The sequence shown here is derived from an EMBL/GenBank/DDBJ whole genome shotgun (WGS) entry which is preliminary data.</text>
</comment>
<dbReference type="InterPro" id="IPR001920">
    <property type="entry name" value="Asp/Glu_race"/>
</dbReference>
<sequence length="125" mass="13759">MGYLSHITISGFTNIGILGTNTTIQNRVVTQFLSKKIQISLPNEKNRIVLGKIILRIIAGRSAKKDKALLIEICTELINKGAEAVLLACTELPLIVSQKDCAFPIIDCNSFFAEKTAEYAIIKDH</sequence>